<dbReference type="AlphaFoldDB" id="A0A4R5K763"/>
<feature type="transmembrane region" description="Helical" evidence="2">
    <location>
        <begin position="94"/>
        <end position="120"/>
    </location>
</feature>
<name>A0A4R5K763_9MICC</name>
<keyword evidence="2" id="KW-0472">Membrane</keyword>
<dbReference type="OrthoDB" id="4210273at2"/>
<feature type="region of interest" description="Disordered" evidence="1">
    <location>
        <begin position="1"/>
        <end position="21"/>
    </location>
</feature>
<evidence type="ECO:0000256" key="1">
    <source>
        <dbReference type="SAM" id="MobiDB-lite"/>
    </source>
</evidence>
<keyword evidence="4" id="KW-1185">Reference proteome</keyword>
<keyword evidence="2" id="KW-1133">Transmembrane helix</keyword>
<dbReference type="RefSeq" id="WP_133206409.1">
    <property type="nucleotide sequence ID" value="NZ_SMRU01000035.1"/>
</dbReference>
<evidence type="ECO:0000313" key="4">
    <source>
        <dbReference type="Proteomes" id="UP000295511"/>
    </source>
</evidence>
<evidence type="ECO:0000256" key="2">
    <source>
        <dbReference type="SAM" id="Phobius"/>
    </source>
</evidence>
<dbReference type="EMBL" id="SMRU01000035">
    <property type="protein sequence ID" value="TDF90556.1"/>
    <property type="molecule type" value="Genomic_DNA"/>
</dbReference>
<evidence type="ECO:0000313" key="3">
    <source>
        <dbReference type="EMBL" id="TDF90556.1"/>
    </source>
</evidence>
<comment type="caution">
    <text evidence="3">The sequence shown here is derived from an EMBL/GenBank/DDBJ whole genome shotgun (WGS) entry which is preliminary data.</text>
</comment>
<gene>
    <name evidence="3" type="ORF">E1809_22110</name>
</gene>
<proteinExistence type="predicted"/>
<feature type="transmembrane region" description="Helical" evidence="2">
    <location>
        <begin position="48"/>
        <end position="74"/>
    </location>
</feature>
<accession>A0A4R5K763</accession>
<sequence length="161" mass="17382">MAAMTARTMKPRLKADGTASRDKNPVRAVAASVWGRLMNSARAFVRAAVIRLATLLAAYVLVFSTAFGVIPMIGMFLHQQSGADDGELTFDGVLAVWVVPFVFVVGVLFVAETAILRWLWRAGSRRIDAFRTVHRPGTPDASGDGKPVRAGGTPRTKTARK</sequence>
<reference evidence="3 4" key="1">
    <citation type="submission" date="2019-03" db="EMBL/GenBank/DDBJ databases">
        <title>Whole genome sequence of Arthrobacter sp JH1-1.</title>
        <authorList>
            <person name="Trinh H.N."/>
        </authorList>
    </citation>
    <scope>NUCLEOTIDE SEQUENCE [LARGE SCALE GENOMIC DNA]</scope>
    <source>
        <strain evidence="3 4">JH1-1</strain>
    </source>
</reference>
<feature type="region of interest" description="Disordered" evidence="1">
    <location>
        <begin position="136"/>
        <end position="161"/>
    </location>
</feature>
<organism evidence="3 4">
    <name type="scientific">Arthrobacter terricola</name>
    <dbReference type="NCBI Taxonomy" id="2547396"/>
    <lineage>
        <taxon>Bacteria</taxon>
        <taxon>Bacillati</taxon>
        <taxon>Actinomycetota</taxon>
        <taxon>Actinomycetes</taxon>
        <taxon>Micrococcales</taxon>
        <taxon>Micrococcaceae</taxon>
        <taxon>Arthrobacter</taxon>
    </lineage>
</organism>
<dbReference type="Proteomes" id="UP000295511">
    <property type="component" value="Unassembled WGS sequence"/>
</dbReference>
<protein>
    <submittedName>
        <fullName evidence="3">Uncharacterized protein</fullName>
    </submittedName>
</protein>
<keyword evidence="2" id="KW-0812">Transmembrane</keyword>